<proteinExistence type="predicted"/>
<evidence type="ECO:0000313" key="1">
    <source>
        <dbReference type="EMBL" id="SMG53235.1"/>
    </source>
</evidence>
<dbReference type="Proteomes" id="UP000193420">
    <property type="component" value="Unassembled WGS sequence"/>
</dbReference>
<dbReference type="STRING" id="188872.SAMN03080602_04358"/>
<name>A0A1X7LHI1_9FLAO</name>
<accession>A0A1X7LHI1</accession>
<dbReference type="EMBL" id="FXAO01000017">
    <property type="protein sequence ID" value="SMG53235.1"/>
    <property type="molecule type" value="Genomic_DNA"/>
</dbReference>
<sequence>GTFSGYLDLKEDIEKVIGTIGEATDLVYERTDDNKITITN</sequence>
<protein>
    <submittedName>
        <fullName evidence="1">Uncharacterized protein</fullName>
    </submittedName>
</protein>
<dbReference type="AlphaFoldDB" id="A0A1X7LHI1"/>
<gene>
    <name evidence="1" type="ORF">SAMN03080602_04358</name>
</gene>
<reference evidence="2" key="1">
    <citation type="submission" date="2017-04" db="EMBL/GenBank/DDBJ databases">
        <authorList>
            <person name="Varghese N."/>
            <person name="Submissions S."/>
        </authorList>
    </citation>
    <scope>NUCLEOTIDE SEQUENCE [LARGE SCALE GENOMIC DNA]</scope>
    <source>
        <strain evidence="2">DSM 19835</strain>
    </source>
</reference>
<evidence type="ECO:0000313" key="2">
    <source>
        <dbReference type="Proteomes" id="UP000193420"/>
    </source>
</evidence>
<feature type="non-terminal residue" evidence="1">
    <location>
        <position position="1"/>
    </location>
</feature>
<organism evidence="1 2">
    <name type="scientific">Arenibacter troitsensis</name>
    <dbReference type="NCBI Taxonomy" id="188872"/>
    <lineage>
        <taxon>Bacteria</taxon>
        <taxon>Pseudomonadati</taxon>
        <taxon>Bacteroidota</taxon>
        <taxon>Flavobacteriia</taxon>
        <taxon>Flavobacteriales</taxon>
        <taxon>Flavobacteriaceae</taxon>
        <taxon>Arenibacter</taxon>
    </lineage>
</organism>
<keyword evidence="2" id="KW-1185">Reference proteome</keyword>